<dbReference type="InterPro" id="IPR004095">
    <property type="entry name" value="TGS"/>
</dbReference>
<dbReference type="KEGG" id="kpf:IX53_01430"/>
<evidence type="ECO:0000256" key="11">
    <source>
        <dbReference type="ARBA" id="ARBA00023146"/>
    </source>
</evidence>
<dbReference type="PROSITE" id="PS50862">
    <property type="entry name" value="AA_TRNA_LIGASE_II"/>
    <property type="match status" value="1"/>
</dbReference>
<dbReference type="Gene3D" id="3.40.50.800">
    <property type="entry name" value="Anticodon-binding domain"/>
    <property type="match status" value="1"/>
</dbReference>
<evidence type="ECO:0000256" key="6">
    <source>
        <dbReference type="ARBA" id="ARBA00022741"/>
    </source>
</evidence>
<dbReference type="EC" id="6.1.1.3" evidence="13"/>
<dbReference type="PANTHER" id="PTHR11451">
    <property type="entry name" value="THREONINE-TRNA LIGASE"/>
    <property type="match status" value="1"/>
</dbReference>
<dbReference type="NCBIfam" id="TIGR00418">
    <property type="entry name" value="thrS"/>
    <property type="match status" value="1"/>
</dbReference>
<dbReference type="OrthoDB" id="9802304at2"/>
<keyword evidence="9 13" id="KW-0694">RNA-binding</keyword>
<dbReference type="Gene3D" id="3.30.980.10">
    <property type="entry name" value="Threonyl-trna Synthetase, Chain A, domain 2"/>
    <property type="match status" value="1"/>
</dbReference>
<gene>
    <name evidence="13" type="primary">thrS</name>
    <name evidence="16" type="ORF">IX53_01430</name>
</gene>
<dbReference type="GO" id="GO:0005524">
    <property type="term" value="F:ATP binding"/>
    <property type="evidence" value="ECO:0007669"/>
    <property type="project" value="UniProtKB-UniRule"/>
</dbReference>
<dbReference type="PATRIC" id="fig|1330330.3.peg.290"/>
<dbReference type="SMART" id="SM00863">
    <property type="entry name" value="tRNA_SAD"/>
    <property type="match status" value="1"/>
</dbReference>
<evidence type="ECO:0000256" key="7">
    <source>
        <dbReference type="ARBA" id="ARBA00022833"/>
    </source>
</evidence>
<dbReference type="PRINTS" id="PR01047">
    <property type="entry name" value="TRNASYNTHTHR"/>
</dbReference>
<keyword evidence="2 13" id="KW-0963">Cytoplasm</keyword>
<feature type="region of interest" description="Catalytic" evidence="13">
    <location>
        <begin position="245"/>
        <end position="536"/>
    </location>
</feature>
<evidence type="ECO:0000313" key="17">
    <source>
        <dbReference type="Proteomes" id="UP000035159"/>
    </source>
</evidence>
<dbReference type="Pfam" id="PF07973">
    <property type="entry name" value="tRNA_SAD"/>
    <property type="match status" value="1"/>
</dbReference>
<accession>A0A0G2ZD16</accession>
<dbReference type="GO" id="GO:0046872">
    <property type="term" value="F:metal ion binding"/>
    <property type="evidence" value="ECO:0007669"/>
    <property type="project" value="UniProtKB-KW"/>
</dbReference>
<dbReference type="PANTHER" id="PTHR11451:SF44">
    <property type="entry name" value="THREONINE--TRNA LIGASE, CHLOROPLASTIC_MITOCHONDRIAL 2"/>
    <property type="match status" value="1"/>
</dbReference>
<keyword evidence="10 13" id="KW-0648">Protein biosynthesis</keyword>
<dbReference type="CDD" id="cd00771">
    <property type="entry name" value="ThrRS_core"/>
    <property type="match status" value="1"/>
</dbReference>
<dbReference type="FunFam" id="3.30.54.20:FF:000002">
    <property type="entry name" value="Threonine--tRNA ligase"/>
    <property type="match status" value="1"/>
</dbReference>
<comment type="catalytic activity">
    <reaction evidence="12 13">
        <text>tRNA(Thr) + L-threonine + ATP = L-threonyl-tRNA(Thr) + AMP + diphosphate + H(+)</text>
        <dbReference type="Rhea" id="RHEA:24624"/>
        <dbReference type="Rhea" id="RHEA-COMP:9670"/>
        <dbReference type="Rhea" id="RHEA-COMP:9704"/>
        <dbReference type="ChEBI" id="CHEBI:15378"/>
        <dbReference type="ChEBI" id="CHEBI:30616"/>
        <dbReference type="ChEBI" id="CHEBI:33019"/>
        <dbReference type="ChEBI" id="CHEBI:57926"/>
        <dbReference type="ChEBI" id="CHEBI:78442"/>
        <dbReference type="ChEBI" id="CHEBI:78534"/>
        <dbReference type="ChEBI" id="CHEBI:456215"/>
        <dbReference type="EC" id="6.1.1.3"/>
    </reaction>
</comment>
<dbReference type="RefSeq" id="WP_047753838.1">
    <property type="nucleotide sequence ID" value="NZ_CAJUHA010000022.1"/>
</dbReference>
<dbReference type="Gene3D" id="3.30.930.10">
    <property type="entry name" value="Bira Bifunctional Protein, Domain 2"/>
    <property type="match status" value="1"/>
</dbReference>
<dbReference type="PROSITE" id="PS51880">
    <property type="entry name" value="TGS"/>
    <property type="match status" value="1"/>
</dbReference>
<dbReference type="Gene3D" id="3.30.54.20">
    <property type="match status" value="1"/>
</dbReference>
<feature type="domain" description="Aminoacyl-transfer RNA synthetases class-II family profile" evidence="14">
    <location>
        <begin position="270"/>
        <end position="536"/>
    </location>
</feature>
<dbReference type="CDD" id="cd00860">
    <property type="entry name" value="ThrRS_anticodon"/>
    <property type="match status" value="1"/>
</dbReference>
<dbReference type="Pfam" id="PF02824">
    <property type="entry name" value="TGS"/>
    <property type="match status" value="1"/>
</dbReference>
<dbReference type="SUPFAM" id="SSF55681">
    <property type="entry name" value="Class II aaRS and biotin synthetases"/>
    <property type="match status" value="1"/>
</dbReference>
<dbReference type="GO" id="GO:0000049">
    <property type="term" value="F:tRNA binding"/>
    <property type="evidence" value="ECO:0007669"/>
    <property type="project" value="UniProtKB-KW"/>
</dbReference>
<evidence type="ECO:0000256" key="8">
    <source>
        <dbReference type="ARBA" id="ARBA00022840"/>
    </source>
</evidence>
<dbReference type="GO" id="GO:0006435">
    <property type="term" value="P:threonyl-tRNA aminoacylation"/>
    <property type="evidence" value="ECO:0007669"/>
    <property type="project" value="UniProtKB-UniRule"/>
</dbReference>
<evidence type="ECO:0000256" key="9">
    <source>
        <dbReference type="ARBA" id="ARBA00022884"/>
    </source>
</evidence>
<keyword evidence="6 13" id="KW-0547">Nucleotide-binding</keyword>
<dbReference type="InterPro" id="IPR006195">
    <property type="entry name" value="aa-tRNA-synth_II"/>
</dbReference>
<protein>
    <recommendedName>
        <fullName evidence="13">Threonine--tRNA ligase</fullName>
        <ecNumber evidence="13">6.1.1.3</ecNumber>
    </recommendedName>
    <alternativeName>
        <fullName evidence="13">Threonyl-tRNA synthetase</fullName>
        <shortName evidence="13">ThrRS</shortName>
    </alternativeName>
</protein>
<keyword evidence="8 13" id="KW-0067">ATP-binding</keyword>
<dbReference type="FunFam" id="3.30.930.10:FF:000002">
    <property type="entry name" value="Threonine--tRNA ligase"/>
    <property type="match status" value="1"/>
</dbReference>
<keyword evidence="3 13" id="KW-0820">tRNA-binding</keyword>
<evidence type="ECO:0000256" key="10">
    <source>
        <dbReference type="ARBA" id="ARBA00022917"/>
    </source>
</evidence>
<evidence type="ECO:0000259" key="14">
    <source>
        <dbReference type="PROSITE" id="PS50862"/>
    </source>
</evidence>
<keyword evidence="17" id="KW-1185">Reference proteome</keyword>
<evidence type="ECO:0000256" key="4">
    <source>
        <dbReference type="ARBA" id="ARBA00022598"/>
    </source>
</evidence>
<dbReference type="InterPro" id="IPR002320">
    <property type="entry name" value="Thr-tRNA-ligase_IIa"/>
</dbReference>
<dbReference type="InterPro" id="IPR033728">
    <property type="entry name" value="ThrRS_core"/>
</dbReference>
<dbReference type="AlphaFoldDB" id="A0A0G2ZD16"/>
<keyword evidence="5 13" id="KW-0479">Metal-binding</keyword>
<dbReference type="FunFam" id="3.30.980.10:FF:000005">
    <property type="entry name" value="Threonyl-tRNA synthetase, mitochondrial"/>
    <property type="match status" value="1"/>
</dbReference>
<evidence type="ECO:0000313" key="16">
    <source>
        <dbReference type="EMBL" id="AKI96703.1"/>
    </source>
</evidence>
<keyword evidence="11 13" id="KW-0030">Aminoacyl-tRNA synthetase</keyword>
<dbReference type="GO" id="GO:0004829">
    <property type="term" value="F:threonine-tRNA ligase activity"/>
    <property type="evidence" value="ECO:0007669"/>
    <property type="project" value="UniProtKB-UniRule"/>
</dbReference>
<organism evidence="16 17">
    <name type="scientific">Kosmotoga pacifica</name>
    <dbReference type="NCBI Taxonomy" id="1330330"/>
    <lineage>
        <taxon>Bacteria</taxon>
        <taxon>Thermotogati</taxon>
        <taxon>Thermotogota</taxon>
        <taxon>Thermotogae</taxon>
        <taxon>Kosmotogales</taxon>
        <taxon>Kosmotogaceae</taxon>
        <taxon>Kosmotoga</taxon>
    </lineage>
</organism>
<dbReference type="InterPro" id="IPR012947">
    <property type="entry name" value="tRNA_SAD"/>
</dbReference>
<dbReference type="HAMAP" id="MF_00184">
    <property type="entry name" value="Thr_tRNA_synth"/>
    <property type="match status" value="1"/>
</dbReference>
<dbReference type="Pfam" id="PF03129">
    <property type="entry name" value="HGTP_anticodon"/>
    <property type="match status" value="1"/>
</dbReference>
<dbReference type="FunFam" id="3.40.50.800:FF:000001">
    <property type="entry name" value="Threonine--tRNA ligase"/>
    <property type="match status" value="1"/>
</dbReference>
<comment type="similarity">
    <text evidence="1 13">Belongs to the class-II aminoacyl-tRNA synthetase family.</text>
</comment>
<evidence type="ECO:0000256" key="12">
    <source>
        <dbReference type="ARBA" id="ARBA00049515"/>
    </source>
</evidence>
<keyword evidence="7 13" id="KW-0862">Zinc</keyword>
<evidence type="ECO:0000256" key="1">
    <source>
        <dbReference type="ARBA" id="ARBA00008226"/>
    </source>
</evidence>
<comment type="cofactor">
    <cofactor evidence="13">
        <name>Zn(2+)</name>
        <dbReference type="ChEBI" id="CHEBI:29105"/>
    </cofactor>
    <text evidence="13">Binds 1 zinc ion per subunit.</text>
</comment>
<evidence type="ECO:0000256" key="5">
    <source>
        <dbReference type="ARBA" id="ARBA00022723"/>
    </source>
</evidence>
<evidence type="ECO:0000259" key="15">
    <source>
        <dbReference type="PROSITE" id="PS51880"/>
    </source>
</evidence>
<dbReference type="InterPro" id="IPR045864">
    <property type="entry name" value="aa-tRNA-synth_II/BPL/LPL"/>
</dbReference>
<keyword evidence="4 13" id="KW-0436">Ligase</keyword>
<dbReference type="InterPro" id="IPR002314">
    <property type="entry name" value="aa-tRNA-synt_IIb"/>
</dbReference>
<sequence length="645" mass="74872">MRWIIELPDGTLKEYDRPVSPADVAADISSGLLKRAIGAEVNDQLWDLKRQMPEKAKLRLILEKDHEAAEFYRHTFSHILAQAVMRLYGADKVKLGIGPVIEDGFYYDFDLGDTKLSEEDLPRIEEEMNKIIKEDLPIERFELPKKEAIELMEEKGQIYKIELIEELADETVSFYRQGEFVDLCRGPHMPSTGRVKYFKLLSVSGAYWRGDEKNKMLQRVYGTAFSKKSELETYITRLEEAKKRDHRKLGSQLGLFSFSYDYAPGMPLFHPKGATILNELMKFSREMHIQDGYQEVITPLVMNIDLWKQSGHWDHYRDAMYFTEKEGQEYAVKPMNCPGHILIYKSGAVSYRDLPLKLFEFGRVHRYERSGVLHGIFRVRGFIQDDAHIFCTKDQITEEIKGVIRFVDKIYSPFGFQYRAELSTRPEDFMGDIEIWDIATEALKEALESAGLNYKVNEGDGAFYGPKIDFHVRDSIGREWQCATIQLDFLMPERFNLTYIGPDNQEYRPVMIHRAIYGSLERFFGILIEHYAGAFPTWLAPVQVTVIPIADRHVDYAKKVALKLRDAGIRVEVDDRQKSTNYKIRDAQLQKSPYMLIVGDKEVEEEVVSVRLRTGENFYGIKLDVFVTRLKEEINKRLKNSVFKA</sequence>
<evidence type="ECO:0000256" key="3">
    <source>
        <dbReference type="ARBA" id="ARBA00022555"/>
    </source>
</evidence>
<dbReference type="GO" id="GO:0005737">
    <property type="term" value="C:cytoplasm"/>
    <property type="evidence" value="ECO:0007669"/>
    <property type="project" value="UniProtKB-SubCell"/>
</dbReference>
<comment type="subunit">
    <text evidence="13">Homodimer.</text>
</comment>
<dbReference type="CDD" id="cd01667">
    <property type="entry name" value="TGS_ThrRS"/>
    <property type="match status" value="1"/>
</dbReference>
<dbReference type="Gene3D" id="3.10.20.30">
    <property type="match status" value="1"/>
</dbReference>
<dbReference type="Pfam" id="PF00587">
    <property type="entry name" value="tRNA-synt_2b"/>
    <property type="match status" value="1"/>
</dbReference>
<dbReference type="SUPFAM" id="SSF81271">
    <property type="entry name" value="TGS-like"/>
    <property type="match status" value="1"/>
</dbReference>
<evidence type="ECO:0000256" key="2">
    <source>
        <dbReference type="ARBA" id="ARBA00022490"/>
    </source>
</evidence>
<feature type="binding site" evidence="13">
    <location>
        <position position="388"/>
    </location>
    <ligand>
        <name>Zn(2+)</name>
        <dbReference type="ChEBI" id="CHEBI:29105"/>
        <note>catalytic</note>
    </ligand>
</feature>
<dbReference type="Proteomes" id="UP000035159">
    <property type="component" value="Chromosome"/>
</dbReference>
<dbReference type="InterPro" id="IPR004154">
    <property type="entry name" value="Anticodon-bd"/>
</dbReference>
<evidence type="ECO:0000256" key="13">
    <source>
        <dbReference type="HAMAP-Rule" id="MF_00184"/>
    </source>
</evidence>
<dbReference type="InterPro" id="IPR036621">
    <property type="entry name" value="Anticodon-bd_dom_sf"/>
</dbReference>
<name>A0A0G2ZD16_9BACT</name>
<dbReference type="InterPro" id="IPR018163">
    <property type="entry name" value="Thr/Ala-tRNA-synth_IIc_edit"/>
</dbReference>
<dbReference type="EMBL" id="CP011232">
    <property type="protein sequence ID" value="AKI96703.1"/>
    <property type="molecule type" value="Genomic_DNA"/>
</dbReference>
<dbReference type="InterPro" id="IPR012676">
    <property type="entry name" value="TGS-like"/>
</dbReference>
<dbReference type="InterPro" id="IPR047246">
    <property type="entry name" value="ThrRS_anticodon"/>
</dbReference>
<feature type="binding site" evidence="13">
    <location>
        <position position="337"/>
    </location>
    <ligand>
        <name>Zn(2+)</name>
        <dbReference type="ChEBI" id="CHEBI:29105"/>
        <note>catalytic</note>
    </ligand>
</feature>
<proteinExistence type="inferred from homology"/>
<dbReference type="SUPFAM" id="SSF55186">
    <property type="entry name" value="ThrRS/AlaRS common domain"/>
    <property type="match status" value="1"/>
</dbReference>
<feature type="binding site" evidence="13">
    <location>
        <position position="513"/>
    </location>
    <ligand>
        <name>Zn(2+)</name>
        <dbReference type="ChEBI" id="CHEBI:29105"/>
        <note>catalytic</note>
    </ligand>
</feature>
<dbReference type="STRING" id="1330330.IX53_01430"/>
<dbReference type="SUPFAM" id="SSF52954">
    <property type="entry name" value="Class II aaRS ABD-related"/>
    <property type="match status" value="1"/>
</dbReference>
<feature type="domain" description="TGS" evidence="15">
    <location>
        <begin position="1"/>
        <end position="62"/>
    </location>
</feature>
<comment type="subcellular location">
    <subcellularLocation>
        <location evidence="13">Cytoplasm</location>
    </subcellularLocation>
</comment>
<dbReference type="InterPro" id="IPR012675">
    <property type="entry name" value="Beta-grasp_dom_sf"/>
</dbReference>
<reference evidence="16 17" key="1">
    <citation type="submission" date="2015-04" db="EMBL/GenBank/DDBJ databases">
        <title>Complete Genome Sequence of Kosmotoga pacifica SLHLJ1.</title>
        <authorList>
            <person name="Jiang L.J."/>
            <person name="Shao Z.Z."/>
            <person name="Jebbar M."/>
        </authorList>
    </citation>
    <scope>NUCLEOTIDE SEQUENCE [LARGE SCALE GENOMIC DNA]</scope>
    <source>
        <strain evidence="16 17">SLHLJ1</strain>
    </source>
</reference>